<dbReference type="SMART" id="SM00327">
    <property type="entry name" value="VWA"/>
    <property type="match status" value="1"/>
</dbReference>
<sequence>MLENRDYTLIIDKSGSMAKPTVEGGRSKWEILQESTFALACKCEQFDPDGITVYLFSGNFQRYDYVTSAKVAQIFEENQPSGTTNLVGVLQDAINSYFKRRAVGKTKPNGEIILVITDGEPGDRQAVFEVIINATQRVESNRELAISMIQVGSDPLVTKFLHALDDQLQSIGAKYDICSTMTLEDLEEMSLVDVLMDAVTD</sequence>
<dbReference type="Proteomes" id="UP000729701">
    <property type="component" value="Unassembled WGS sequence"/>
</dbReference>
<evidence type="ECO:0000259" key="1">
    <source>
        <dbReference type="PROSITE" id="PS50234"/>
    </source>
</evidence>
<evidence type="ECO:0000313" key="2">
    <source>
        <dbReference type="EMBL" id="MBW4669977.1"/>
    </source>
</evidence>
<proteinExistence type="predicted"/>
<dbReference type="AlphaFoldDB" id="A0A951QQ06"/>
<dbReference type="Gene3D" id="3.40.50.410">
    <property type="entry name" value="von Willebrand factor, type A domain"/>
    <property type="match status" value="1"/>
</dbReference>
<dbReference type="PANTHER" id="PTHR34706:SF1">
    <property type="entry name" value="VWFA DOMAIN-CONTAINING PROTEIN"/>
    <property type="match status" value="1"/>
</dbReference>
<comment type="caution">
    <text evidence="2">The sequence shown here is derived from an EMBL/GenBank/DDBJ whole genome shotgun (WGS) entry which is preliminary data.</text>
</comment>
<dbReference type="CDD" id="cd01457">
    <property type="entry name" value="vWA_ORF176_type"/>
    <property type="match status" value="1"/>
</dbReference>
<dbReference type="SUPFAM" id="SSF53300">
    <property type="entry name" value="vWA-like"/>
    <property type="match status" value="1"/>
</dbReference>
<dbReference type="Pfam" id="PF13519">
    <property type="entry name" value="VWA_2"/>
    <property type="match status" value="1"/>
</dbReference>
<name>A0A951QQ06_9CYAN</name>
<dbReference type="InterPro" id="IPR002035">
    <property type="entry name" value="VWF_A"/>
</dbReference>
<feature type="domain" description="VWFA" evidence="1">
    <location>
        <begin position="6"/>
        <end position="199"/>
    </location>
</feature>
<dbReference type="PANTHER" id="PTHR34706">
    <property type="entry name" value="SLR1338 PROTEIN"/>
    <property type="match status" value="1"/>
</dbReference>
<dbReference type="InterPro" id="IPR036465">
    <property type="entry name" value="vWFA_dom_sf"/>
</dbReference>
<evidence type="ECO:0000313" key="3">
    <source>
        <dbReference type="Proteomes" id="UP000729701"/>
    </source>
</evidence>
<reference evidence="2" key="2">
    <citation type="journal article" date="2022" name="Microbiol. Resour. Announc.">
        <title>Metagenome Sequencing to Explore Phylogenomics of Terrestrial Cyanobacteria.</title>
        <authorList>
            <person name="Ward R.D."/>
            <person name="Stajich J.E."/>
            <person name="Johansen J.R."/>
            <person name="Huntemann M."/>
            <person name="Clum A."/>
            <person name="Foster B."/>
            <person name="Foster B."/>
            <person name="Roux S."/>
            <person name="Palaniappan K."/>
            <person name="Varghese N."/>
            <person name="Mukherjee S."/>
            <person name="Reddy T.B.K."/>
            <person name="Daum C."/>
            <person name="Copeland A."/>
            <person name="Chen I.A."/>
            <person name="Ivanova N.N."/>
            <person name="Kyrpides N.C."/>
            <person name="Shapiro N."/>
            <person name="Eloe-Fadrosh E.A."/>
            <person name="Pietrasiak N."/>
        </authorList>
    </citation>
    <scope>NUCLEOTIDE SEQUENCE</scope>
    <source>
        <strain evidence="2">GSE-NOS-MK-12-04C</strain>
    </source>
</reference>
<reference evidence="2" key="1">
    <citation type="submission" date="2021-05" db="EMBL/GenBank/DDBJ databases">
        <authorList>
            <person name="Pietrasiak N."/>
            <person name="Ward R."/>
            <person name="Stajich J.E."/>
            <person name="Kurbessoian T."/>
        </authorList>
    </citation>
    <scope>NUCLEOTIDE SEQUENCE</scope>
    <source>
        <strain evidence="2">GSE-NOS-MK-12-04C</strain>
    </source>
</reference>
<protein>
    <submittedName>
        <fullName evidence="2">VWA domain-containing protein</fullName>
    </submittedName>
</protein>
<accession>A0A951QQ06</accession>
<dbReference type="EMBL" id="JAHHGZ010000026">
    <property type="protein sequence ID" value="MBW4669977.1"/>
    <property type="molecule type" value="Genomic_DNA"/>
</dbReference>
<organism evidence="2 3">
    <name type="scientific">Cyanomargarita calcarea GSE-NOS-MK-12-04C</name>
    <dbReference type="NCBI Taxonomy" id="2839659"/>
    <lineage>
        <taxon>Bacteria</taxon>
        <taxon>Bacillati</taxon>
        <taxon>Cyanobacteriota</taxon>
        <taxon>Cyanophyceae</taxon>
        <taxon>Nostocales</taxon>
        <taxon>Cyanomargaritaceae</taxon>
        <taxon>Cyanomargarita</taxon>
    </lineage>
</organism>
<gene>
    <name evidence="2" type="ORF">KME60_21830</name>
</gene>
<dbReference type="PROSITE" id="PS50234">
    <property type="entry name" value="VWFA"/>
    <property type="match status" value="1"/>
</dbReference>